<name>F9X459_ZYMTI</name>
<dbReference type="KEGG" id="ztr:MYCGRDRAFT_79251"/>
<organism evidence="1 2">
    <name type="scientific">Zymoseptoria tritici (strain CBS 115943 / IPO323)</name>
    <name type="common">Speckled leaf blotch fungus</name>
    <name type="synonym">Septoria tritici</name>
    <dbReference type="NCBI Taxonomy" id="336722"/>
    <lineage>
        <taxon>Eukaryota</taxon>
        <taxon>Fungi</taxon>
        <taxon>Dikarya</taxon>
        <taxon>Ascomycota</taxon>
        <taxon>Pezizomycotina</taxon>
        <taxon>Dothideomycetes</taxon>
        <taxon>Dothideomycetidae</taxon>
        <taxon>Mycosphaerellales</taxon>
        <taxon>Mycosphaerellaceae</taxon>
        <taxon>Zymoseptoria</taxon>
    </lineage>
</organism>
<dbReference type="InParanoid" id="F9X459"/>
<dbReference type="HOGENOM" id="CLU_3089074_0_0_1"/>
<dbReference type="Proteomes" id="UP000008062">
    <property type="component" value="Chromosome 2"/>
</dbReference>
<accession>F9X459</accession>
<dbReference type="RefSeq" id="XP_003855738.1">
    <property type="nucleotide sequence ID" value="XM_003855690.1"/>
</dbReference>
<dbReference type="AlphaFoldDB" id="F9X459"/>
<dbReference type="EMBL" id="CM001197">
    <property type="protein sequence ID" value="EGP90714.1"/>
    <property type="molecule type" value="Genomic_DNA"/>
</dbReference>
<gene>
    <name evidence="1" type="ORF">MYCGRDRAFT_79251</name>
</gene>
<keyword evidence="2" id="KW-1185">Reference proteome</keyword>
<sequence length="52" mass="6195">MERKQSSRVVREFATTFPSEFTQRLRPRPPLHSGKMPVPTRVSFHHRCDIFL</sequence>
<reference evidence="1 2" key="1">
    <citation type="journal article" date="2011" name="PLoS Genet.">
        <title>Finished genome of the fungal wheat pathogen Mycosphaerella graminicola reveals dispensome structure, chromosome plasticity, and stealth pathogenesis.</title>
        <authorList>
            <person name="Goodwin S.B."/>
            <person name="Ben M'barek S."/>
            <person name="Dhillon B."/>
            <person name="Wittenberg A.H.J."/>
            <person name="Crane C.F."/>
            <person name="Hane J.K."/>
            <person name="Foster A.J."/>
            <person name="Van der Lee T.A.J."/>
            <person name="Grimwood J."/>
            <person name="Aerts A."/>
            <person name="Antoniw J."/>
            <person name="Bailey A."/>
            <person name="Bluhm B."/>
            <person name="Bowler J."/>
            <person name="Bristow J."/>
            <person name="van der Burgt A."/>
            <person name="Canto-Canche B."/>
            <person name="Churchill A.C.L."/>
            <person name="Conde-Ferraez L."/>
            <person name="Cools H.J."/>
            <person name="Coutinho P.M."/>
            <person name="Csukai M."/>
            <person name="Dehal P."/>
            <person name="De Wit P."/>
            <person name="Donzelli B."/>
            <person name="van de Geest H.C."/>
            <person name="van Ham R.C.H.J."/>
            <person name="Hammond-Kosack K.E."/>
            <person name="Henrissat B."/>
            <person name="Kilian A."/>
            <person name="Kobayashi A.K."/>
            <person name="Koopmann E."/>
            <person name="Kourmpetis Y."/>
            <person name="Kuzniar A."/>
            <person name="Lindquist E."/>
            <person name="Lombard V."/>
            <person name="Maliepaard C."/>
            <person name="Martins N."/>
            <person name="Mehrabi R."/>
            <person name="Nap J.P.H."/>
            <person name="Ponomarenko A."/>
            <person name="Rudd J.J."/>
            <person name="Salamov A."/>
            <person name="Schmutz J."/>
            <person name="Schouten H.J."/>
            <person name="Shapiro H."/>
            <person name="Stergiopoulos I."/>
            <person name="Torriani S.F.F."/>
            <person name="Tu H."/>
            <person name="de Vries R.P."/>
            <person name="Waalwijk C."/>
            <person name="Ware S.B."/>
            <person name="Wiebenga A."/>
            <person name="Zwiers L.-H."/>
            <person name="Oliver R.P."/>
            <person name="Grigoriev I.V."/>
            <person name="Kema G.H.J."/>
        </authorList>
    </citation>
    <scope>NUCLEOTIDE SEQUENCE [LARGE SCALE GENOMIC DNA]</scope>
    <source>
        <strain evidence="2">CBS 115943 / IPO323</strain>
    </source>
</reference>
<evidence type="ECO:0000313" key="1">
    <source>
        <dbReference type="EMBL" id="EGP90714.1"/>
    </source>
</evidence>
<dbReference type="GeneID" id="13403678"/>
<evidence type="ECO:0000313" key="2">
    <source>
        <dbReference type="Proteomes" id="UP000008062"/>
    </source>
</evidence>
<proteinExistence type="predicted"/>
<protein>
    <submittedName>
        <fullName evidence="1">Uncharacterized protein</fullName>
    </submittedName>
</protein>